<reference evidence="2" key="1">
    <citation type="journal article" date="2022" name="Nat. Microbiol.">
        <title>Unique mobile elements and scalable gene flow at the prokaryote-eukaryote boundary revealed by circularized Asgard archaea genomes.</title>
        <authorList>
            <person name="Wu F."/>
            <person name="Speth D.R."/>
            <person name="Philosof A."/>
            <person name="Cremiere A."/>
            <person name="Narayanan A."/>
            <person name="Barco R.A."/>
            <person name="Connon S.A."/>
            <person name="Amend J.P."/>
            <person name="Antoshechkin I.A."/>
            <person name="Orphan V.J."/>
        </authorList>
    </citation>
    <scope>NUCLEOTIDE SEQUENCE</scope>
    <source>
        <strain evidence="2">PM71</strain>
    </source>
</reference>
<feature type="transmembrane region" description="Helical" evidence="1">
    <location>
        <begin position="21"/>
        <end position="40"/>
    </location>
</feature>
<keyword evidence="1" id="KW-0472">Membrane</keyword>
<feature type="transmembrane region" description="Helical" evidence="1">
    <location>
        <begin position="139"/>
        <end position="162"/>
    </location>
</feature>
<feature type="transmembrane region" description="Helical" evidence="1">
    <location>
        <begin position="63"/>
        <end position="84"/>
    </location>
</feature>
<gene>
    <name evidence="2" type="ORF">K9W45_07900</name>
</gene>
<protein>
    <submittedName>
        <fullName evidence="2">ABC transporter permease</fullName>
    </submittedName>
</protein>
<keyword evidence="1" id="KW-0812">Transmembrane</keyword>
<sequence length="251" mass="28473">MLKRGFFLTGFTLKSLLRNKTIVFSSLILPILTLLSTWWVTVDELMSFELQNNEQLYQSMKDVHILTGALTAVAITSGIISYILTVENNMISPRLKITGYTQLEISLSLLVSIFTILSLANISTFLLSLLLFWPKNPAGVLVAILFTTIIYTVFGFFIGFYFTKIMEGTLIVLIFSFIDLMMISNPMGGEIYLKPWTKFFPGFWPTQIVLHAGFLDDPFYYWGPILWTLAISLVLLIIPQLKSLLYNKGGH</sequence>
<dbReference type="AlphaFoldDB" id="A0A9Y1BIV6"/>
<keyword evidence="1" id="KW-1133">Transmembrane helix</keyword>
<evidence type="ECO:0000256" key="1">
    <source>
        <dbReference type="SAM" id="Phobius"/>
    </source>
</evidence>
<feature type="transmembrane region" description="Helical" evidence="1">
    <location>
        <begin position="169"/>
        <end position="188"/>
    </location>
</feature>
<proteinExistence type="predicted"/>
<feature type="transmembrane region" description="Helical" evidence="1">
    <location>
        <begin position="219"/>
        <end position="238"/>
    </location>
</feature>
<evidence type="ECO:0000313" key="2">
    <source>
        <dbReference type="EMBL" id="UJG39780.1"/>
    </source>
</evidence>
<name>A0A9Y1BIV6_9ARCH</name>
<accession>A0A9Y1BIV6</accession>
<dbReference type="Proteomes" id="UP001201020">
    <property type="component" value="Chromosome"/>
</dbReference>
<organism evidence="2">
    <name type="scientific">Candidatus Heimdallarchaeum aukensis</name>
    <dbReference type="NCBI Taxonomy" id="2876573"/>
    <lineage>
        <taxon>Archaea</taxon>
        <taxon>Promethearchaeati</taxon>
        <taxon>Candidatus Heimdallarchaeota</taxon>
        <taxon>Candidatus Heimdallarchaeia (ex Rinke et al. 2021) (nom. nud.)</taxon>
        <taxon>Candidatus Heimdallarchaeales</taxon>
        <taxon>Candidatus Heimdallarchaeaceae</taxon>
        <taxon>Candidatus Heimdallarchaeum</taxon>
    </lineage>
</organism>
<feature type="transmembrane region" description="Helical" evidence="1">
    <location>
        <begin position="105"/>
        <end position="133"/>
    </location>
</feature>
<dbReference type="EMBL" id="CP084166">
    <property type="protein sequence ID" value="UJG39780.1"/>
    <property type="molecule type" value="Genomic_DNA"/>
</dbReference>